<dbReference type="Proteomes" id="UP000317332">
    <property type="component" value="Unassembled WGS sequence"/>
</dbReference>
<sequence>MGDNSTLIHSHPLNSEIKENGNIASSSAEVPGPDDPSAFTNFGNNIIVGRLGFQQGSFDSRGNVILNKKPTLGAAFFGKNITTKSLPKLSIPLKSIEKITRIKYRKIK</sequence>
<evidence type="ECO:0000313" key="2">
    <source>
        <dbReference type="EMBL" id="TPV31122.1"/>
    </source>
</evidence>
<keyword evidence="3" id="KW-1185">Reference proteome</keyword>
<protein>
    <submittedName>
        <fullName evidence="2">Uncharacterized protein</fullName>
    </submittedName>
</protein>
<dbReference type="EMBL" id="VHIQ01000015">
    <property type="protein sequence ID" value="TPV31122.1"/>
    <property type="molecule type" value="Genomic_DNA"/>
</dbReference>
<evidence type="ECO:0000313" key="3">
    <source>
        <dbReference type="Proteomes" id="UP000317332"/>
    </source>
</evidence>
<comment type="caution">
    <text evidence="2">The sequence shown here is derived from an EMBL/GenBank/DDBJ whole genome shotgun (WGS) entry which is preliminary data.</text>
</comment>
<reference evidence="2 3" key="1">
    <citation type="submission" date="2019-06" db="EMBL/GenBank/DDBJ databases">
        <title>Flavobacteriaceae Paucihalobacterium erythroidium CWB-1, complete genome.</title>
        <authorList>
            <person name="Wu S."/>
        </authorList>
    </citation>
    <scope>NUCLEOTIDE SEQUENCE [LARGE SCALE GENOMIC DNA]</scope>
    <source>
        <strain evidence="2 3">CWB-1</strain>
    </source>
</reference>
<accession>A0A506PDN7</accession>
<feature type="region of interest" description="Disordered" evidence="1">
    <location>
        <begin position="1"/>
        <end position="35"/>
    </location>
</feature>
<dbReference type="RefSeq" id="WP_140991721.1">
    <property type="nucleotide sequence ID" value="NZ_VHIQ01000015.1"/>
</dbReference>
<evidence type="ECO:0000256" key="1">
    <source>
        <dbReference type="SAM" id="MobiDB-lite"/>
    </source>
</evidence>
<gene>
    <name evidence="2" type="ORF">FJ651_15600</name>
</gene>
<dbReference type="OrthoDB" id="997343at2"/>
<name>A0A506PDN7_9FLAO</name>
<proteinExistence type="predicted"/>
<organism evidence="2 3">
    <name type="scientific">Paucihalobacter ruber</name>
    <dbReference type="NCBI Taxonomy" id="2567861"/>
    <lineage>
        <taxon>Bacteria</taxon>
        <taxon>Pseudomonadati</taxon>
        <taxon>Bacteroidota</taxon>
        <taxon>Flavobacteriia</taxon>
        <taxon>Flavobacteriales</taxon>
        <taxon>Flavobacteriaceae</taxon>
        <taxon>Paucihalobacter</taxon>
    </lineage>
</organism>
<dbReference type="AlphaFoldDB" id="A0A506PDN7"/>